<dbReference type="PANTHER" id="PTHR42934:SF2">
    <property type="entry name" value="GLYCOLATE OXIDASE SUBUNIT GLCD"/>
    <property type="match status" value="1"/>
</dbReference>
<dbReference type="Pfam" id="PF01565">
    <property type="entry name" value="FAD_binding_4"/>
    <property type="match status" value="1"/>
</dbReference>
<keyword evidence="3" id="KW-0285">Flavoprotein</keyword>
<dbReference type="SUPFAM" id="SSF55103">
    <property type="entry name" value="FAD-linked oxidases, C-terminal domain"/>
    <property type="match status" value="1"/>
</dbReference>
<dbReference type="Gene3D" id="3.30.70.2740">
    <property type="match status" value="1"/>
</dbReference>
<evidence type="ECO:0000256" key="1">
    <source>
        <dbReference type="ARBA" id="ARBA00001974"/>
    </source>
</evidence>
<dbReference type="EMBL" id="DVJQ01000076">
    <property type="protein sequence ID" value="HIS75141.1"/>
    <property type="molecule type" value="Genomic_DNA"/>
</dbReference>
<comment type="similarity">
    <text evidence="2">Belongs to the FAD-binding oxidoreductase/transferase type 4 family.</text>
</comment>
<gene>
    <name evidence="7" type="ORF">IAA86_09015</name>
</gene>
<reference evidence="7" key="2">
    <citation type="journal article" date="2021" name="PeerJ">
        <title>Extensive microbial diversity within the chicken gut microbiome revealed by metagenomics and culture.</title>
        <authorList>
            <person name="Gilroy R."/>
            <person name="Ravi A."/>
            <person name="Getino M."/>
            <person name="Pursley I."/>
            <person name="Horton D.L."/>
            <person name="Alikhan N.F."/>
            <person name="Baker D."/>
            <person name="Gharbi K."/>
            <person name="Hall N."/>
            <person name="Watson M."/>
            <person name="Adriaenssens E.M."/>
            <person name="Foster-Nyarko E."/>
            <person name="Jarju S."/>
            <person name="Secka A."/>
            <person name="Antonio M."/>
            <person name="Oren A."/>
            <person name="Chaudhuri R.R."/>
            <person name="La Ragione R."/>
            <person name="Hildebrand F."/>
            <person name="Pallen M.J."/>
        </authorList>
    </citation>
    <scope>NUCLEOTIDE SEQUENCE</scope>
    <source>
        <strain evidence="7">CHK152-2871</strain>
    </source>
</reference>
<dbReference type="Gene3D" id="3.30.465.10">
    <property type="match status" value="1"/>
</dbReference>
<feature type="domain" description="FAD-binding PCMH-type" evidence="6">
    <location>
        <begin position="37"/>
        <end position="216"/>
    </location>
</feature>
<dbReference type="Pfam" id="PF02913">
    <property type="entry name" value="FAD-oxidase_C"/>
    <property type="match status" value="1"/>
</dbReference>
<evidence type="ECO:0000313" key="8">
    <source>
        <dbReference type="Proteomes" id="UP000886865"/>
    </source>
</evidence>
<evidence type="ECO:0000256" key="3">
    <source>
        <dbReference type="ARBA" id="ARBA00022630"/>
    </source>
</evidence>
<organism evidence="7 8">
    <name type="scientific">Candidatus Galligastranaerophilus intestinavium</name>
    <dbReference type="NCBI Taxonomy" id="2840836"/>
    <lineage>
        <taxon>Bacteria</taxon>
        <taxon>Candidatus Galligastranaerophilus</taxon>
    </lineage>
</organism>
<dbReference type="PROSITE" id="PS51387">
    <property type="entry name" value="FAD_PCMH"/>
    <property type="match status" value="1"/>
</dbReference>
<evidence type="ECO:0000313" key="7">
    <source>
        <dbReference type="EMBL" id="HIS75141.1"/>
    </source>
</evidence>
<reference evidence="7" key="1">
    <citation type="submission" date="2020-10" db="EMBL/GenBank/DDBJ databases">
        <authorList>
            <person name="Gilroy R."/>
        </authorList>
    </citation>
    <scope>NUCLEOTIDE SEQUENCE</scope>
    <source>
        <strain evidence="7">CHK152-2871</strain>
    </source>
</reference>
<dbReference type="InterPro" id="IPR004113">
    <property type="entry name" value="FAD-bd_oxidored_4_C"/>
</dbReference>
<dbReference type="InterPro" id="IPR016169">
    <property type="entry name" value="FAD-bd_PCMH_sub2"/>
</dbReference>
<dbReference type="GO" id="GO:0071949">
    <property type="term" value="F:FAD binding"/>
    <property type="evidence" value="ECO:0007669"/>
    <property type="project" value="InterPro"/>
</dbReference>
<dbReference type="FunFam" id="3.30.70.2740:FF:000001">
    <property type="entry name" value="D-lactate dehydrogenase mitochondrial"/>
    <property type="match status" value="1"/>
</dbReference>
<dbReference type="PANTHER" id="PTHR42934">
    <property type="entry name" value="GLYCOLATE OXIDASE SUBUNIT GLCD"/>
    <property type="match status" value="1"/>
</dbReference>
<dbReference type="InterPro" id="IPR016166">
    <property type="entry name" value="FAD-bd_PCMH"/>
</dbReference>
<dbReference type="InterPro" id="IPR051914">
    <property type="entry name" value="FAD-linked_OxidoTrans_Type4"/>
</dbReference>
<evidence type="ECO:0000256" key="2">
    <source>
        <dbReference type="ARBA" id="ARBA00008000"/>
    </source>
</evidence>
<keyword evidence="4" id="KW-0274">FAD</keyword>
<dbReference type="Proteomes" id="UP000886865">
    <property type="component" value="Unassembled WGS sequence"/>
</dbReference>
<comment type="caution">
    <text evidence="7">The sequence shown here is derived from an EMBL/GenBank/DDBJ whole genome shotgun (WGS) entry which is preliminary data.</text>
</comment>
<accession>A0A9D1JYH6</accession>
<name>A0A9D1JYH6_9BACT</name>
<dbReference type="InterPro" id="IPR016164">
    <property type="entry name" value="FAD-linked_Oxase-like_C"/>
</dbReference>
<dbReference type="GO" id="GO:0016491">
    <property type="term" value="F:oxidoreductase activity"/>
    <property type="evidence" value="ECO:0007669"/>
    <property type="project" value="UniProtKB-KW"/>
</dbReference>
<dbReference type="Gene3D" id="1.10.45.10">
    <property type="entry name" value="Vanillyl-alcohol Oxidase, Chain A, domain 4"/>
    <property type="match status" value="1"/>
</dbReference>
<proteinExistence type="inferred from homology"/>
<keyword evidence="5" id="KW-0560">Oxidoreductase</keyword>
<comment type="cofactor">
    <cofactor evidence="1">
        <name>FAD</name>
        <dbReference type="ChEBI" id="CHEBI:57692"/>
    </cofactor>
</comment>
<evidence type="ECO:0000259" key="6">
    <source>
        <dbReference type="PROSITE" id="PS51387"/>
    </source>
</evidence>
<evidence type="ECO:0000256" key="5">
    <source>
        <dbReference type="ARBA" id="ARBA00023002"/>
    </source>
</evidence>
<dbReference type="FunFam" id="1.10.45.10:FF:000001">
    <property type="entry name" value="D-lactate dehydrogenase mitochondrial"/>
    <property type="match status" value="1"/>
</dbReference>
<dbReference type="SUPFAM" id="SSF56176">
    <property type="entry name" value="FAD-binding/transporter-associated domain-like"/>
    <property type="match status" value="1"/>
</dbReference>
<sequence length="458" mass="50487">MDKTLFEELKKIYNGDILYKTEDLYPYAYDTSPNPKEIMTPEFVVFPTDAQQVSKTVILANKHNIALIARGAGTCHCGGCRVKQRSIVIHFSKMDKILDIKKEDLIAHVQPNAVIAEINSQAEKLGLFFPPDPSNLAVSTIGGAAALSSGGPRTFKYGSTKDYVINLEVVLSDGSIIKTGSDISKNVTGYNLTSLFVGSEGTLGIITGLTLRLIPKPEARKVTLAYFDDILEATRAVNAIINSGFMPATLDLLDKNTINTIEKFSPCNLLCDMEAALLIELDGFIENLNYECKRVYEILAKSGAKEIIQAKNEEENEKIWRTRRSAFAAVTKLRPNVITEDVVVPRSKIVELTKGIQKICSQHNVIVCIMGHAGDGNIHPNFALDLSDENEKQNFEIVKDKLFALALELGGSLSGEHGIGSEKKKYLEKALNGGAIEYMKKIKKLFDPNNIINPNKMF</sequence>
<protein>
    <submittedName>
        <fullName evidence="7">FAD-binding protein</fullName>
    </submittedName>
</protein>
<dbReference type="InterPro" id="IPR006094">
    <property type="entry name" value="Oxid_FAD_bind_N"/>
</dbReference>
<evidence type="ECO:0000256" key="4">
    <source>
        <dbReference type="ARBA" id="ARBA00022827"/>
    </source>
</evidence>
<dbReference type="InterPro" id="IPR016171">
    <property type="entry name" value="Vanillyl_alc_oxidase_C-sub2"/>
</dbReference>
<dbReference type="AlphaFoldDB" id="A0A9D1JYH6"/>
<dbReference type="InterPro" id="IPR036318">
    <property type="entry name" value="FAD-bd_PCMH-like_sf"/>
</dbReference>